<reference evidence="2" key="2">
    <citation type="submission" date="2023-06" db="EMBL/GenBank/DDBJ databases">
        <authorList>
            <consortium name="Lawrence Berkeley National Laboratory"/>
            <person name="Haridas S."/>
            <person name="Hensen N."/>
            <person name="Bonometti L."/>
            <person name="Westerberg I."/>
            <person name="Brannstrom I.O."/>
            <person name="Guillou S."/>
            <person name="Cros-Aarteil S."/>
            <person name="Calhoun S."/>
            <person name="Kuo A."/>
            <person name="Mondo S."/>
            <person name="Pangilinan J."/>
            <person name="Riley R."/>
            <person name="Labutti K."/>
            <person name="Andreopoulos B."/>
            <person name="Lipzen A."/>
            <person name="Chen C."/>
            <person name="Yanf M."/>
            <person name="Daum C."/>
            <person name="Ng V."/>
            <person name="Clum A."/>
            <person name="Steindorff A."/>
            <person name="Ohm R."/>
            <person name="Martin F."/>
            <person name="Silar P."/>
            <person name="Natvig D."/>
            <person name="Lalanne C."/>
            <person name="Gautier V."/>
            <person name="Ament-Velasquez S.L."/>
            <person name="Kruys A."/>
            <person name="Hutchinson M.I."/>
            <person name="Powell A.J."/>
            <person name="Barry K."/>
            <person name="Miller A.N."/>
            <person name="Grigoriev I.V."/>
            <person name="Debuchy R."/>
            <person name="Gladieux P."/>
            <person name="Thoren M.H."/>
            <person name="Johannesson H."/>
        </authorList>
    </citation>
    <scope>NUCLEOTIDE SEQUENCE</scope>
    <source>
        <strain evidence="2">CBS 314.62</strain>
    </source>
</reference>
<accession>A0AAE0XBX4</accession>
<name>A0AAE0XBX4_9PEZI</name>
<comment type="caution">
    <text evidence="2">The sequence shown here is derived from an EMBL/GenBank/DDBJ whole genome shotgun (WGS) entry which is preliminary data.</text>
</comment>
<proteinExistence type="predicted"/>
<protein>
    <submittedName>
        <fullName evidence="2">Uncharacterized protein</fullName>
    </submittedName>
</protein>
<evidence type="ECO:0000313" key="3">
    <source>
        <dbReference type="Proteomes" id="UP001270362"/>
    </source>
</evidence>
<organism evidence="2 3">
    <name type="scientific">Podospora appendiculata</name>
    <dbReference type="NCBI Taxonomy" id="314037"/>
    <lineage>
        <taxon>Eukaryota</taxon>
        <taxon>Fungi</taxon>
        <taxon>Dikarya</taxon>
        <taxon>Ascomycota</taxon>
        <taxon>Pezizomycotina</taxon>
        <taxon>Sordariomycetes</taxon>
        <taxon>Sordariomycetidae</taxon>
        <taxon>Sordariales</taxon>
        <taxon>Podosporaceae</taxon>
        <taxon>Podospora</taxon>
    </lineage>
</organism>
<feature type="transmembrane region" description="Helical" evidence="1">
    <location>
        <begin position="20"/>
        <end position="40"/>
    </location>
</feature>
<keyword evidence="1" id="KW-0812">Transmembrane</keyword>
<evidence type="ECO:0000313" key="2">
    <source>
        <dbReference type="EMBL" id="KAK3689870.1"/>
    </source>
</evidence>
<keyword evidence="1" id="KW-0472">Membrane</keyword>
<reference evidence="2" key="1">
    <citation type="journal article" date="2023" name="Mol. Phylogenet. Evol.">
        <title>Genome-scale phylogeny and comparative genomics of the fungal order Sordariales.</title>
        <authorList>
            <person name="Hensen N."/>
            <person name="Bonometti L."/>
            <person name="Westerberg I."/>
            <person name="Brannstrom I.O."/>
            <person name="Guillou S."/>
            <person name="Cros-Aarteil S."/>
            <person name="Calhoun S."/>
            <person name="Haridas S."/>
            <person name="Kuo A."/>
            <person name="Mondo S."/>
            <person name="Pangilinan J."/>
            <person name="Riley R."/>
            <person name="LaButti K."/>
            <person name="Andreopoulos B."/>
            <person name="Lipzen A."/>
            <person name="Chen C."/>
            <person name="Yan M."/>
            <person name="Daum C."/>
            <person name="Ng V."/>
            <person name="Clum A."/>
            <person name="Steindorff A."/>
            <person name="Ohm R.A."/>
            <person name="Martin F."/>
            <person name="Silar P."/>
            <person name="Natvig D.O."/>
            <person name="Lalanne C."/>
            <person name="Gautier V."/>
            <person name="Ament-Velasquez S.L."/>
            <person name="Kruys A."/>
            <person name="Hutchinson M.I."/>
            <person name="Powell A.J."/>
            <person name="Barry K."/>
            <person name="Miller A.N."/>
            <person name="Grigoriev I.V."/>
            <person name="Debuchy R."/>
            <person name="Gladieux P."/>
            <person name="Hiltunen Thoren M."/>
            <person name="Johannesson H."/>
        </authorList>
    </citation>
    <scope>NUCLEOTIDE SEQUENCE</scope>
    <source>
        <strain evidence="2">CBS 314.62</strain>
    </source>
</reference>
<evidence type="ECO:0000256" key="1">
    <source>
        <dbReference type="SAM" id="Phobius"/>
    </source>
</evidence>
<dbReference type="AlphaFoldDB" id="A0AAE0XBX4"/>
<gene>
    <name evidence="2" type="ORF">B0T22DRAFT_462433</name>
</gene>
<keyword evidence="3" id="KW-1185">Reference proteome</keyword>
<dbReference type="EMBL" id="JAULSO010000002">
    <property type="protein sequence ID" value="KAK3689870.1"/>
    <property type="molecule type" value="Genomic_DNA"/>
</dbReference>
<dbReference type="Proteomes" id="UP001270362">
    <property type="component" value="Unassembled WGS sequence"/>
</dbReference>
<sequence>MNKASSPTYLPYTSFRTLSTSAILLRLPPFLVAVGILASVNMLPGSKSPDNPLPTYGIQSKKHRYSYLSEPTVFLGRC</sequence>
<keyword evidence="1" id="KW-1133">Transmembrane helix</keyword>